<dbReference type="CDD" id="cd00077">
    <property type="entry name" value="HDc"/>
    <property type="match status" value="1"/>
</dbReference>
<protein>
    <submittedName>
        <fullName evidence="3">HD-GYP domain-containing protein</fullName>
    </submittedName>
</protein>
<dbReference type="PANTHER" id="PTHR45228:SF8">
    <property type="entry name" value="TWO-COMPONENT RESPONSE REGULATOR-RELATED"/>
    <property type="match status" value="1"/>
</dbReference>
<dbReference type="RefSeq" id="WP_214171757.1">
    <property type="nucleotide sequence ID" value="NZ_JAHCVJ010000004.1"/>
</dbReference>
<dbReference type="AlphaFoldDB" id="A0AAW4L7G8"/>
<dbReference type="PANTHER" id="PTHR45228">
    <property type="entry name" value="CYCLIC DI-GMP PHOSPHODIESTERASE TM_0186-RELATED"/>
    <property type="match status" value="1"/>
</dbReference>
<reference evidence="3 4" key="1">
    <citation type="submission" date="2021-05" db="EMBL/GenBank/DDBJ databases">
        <title>The draft genome of Geobacter pelophilus DSM 12255.</title>
        <authorList>
            <person name="Xu Z."/>
            <person name="Masuda Y."/>
            <person name="Itoh H."/>
            <person name="Senoo K."/>
        </authorList>
    </citation>
    <scope>NUCLEOTIDE SEQUENCE [LARGE SCALE GENOMIC DNA]</scope>
    <source>
        <strain evidence="3 4">DSM 12255</strain>
    </source>
</reference>
<dbReference type="InterPro" id="IPR003607">
    <property type="entry name" value="HD/PDEase_dom"/>
</dbReference>
<evidence type="ECO:0000259" key="2">
    <source>
        <dbReference type="PROSITE" id="PS51832"/>
    </source>
</evidence>
<dbReference type="Gene3D" id="1.10.3210.10">
    <property type="entry name" value="Hypothetical protein af1432"/>
    <property type="match status" value="1"/>
</dbReference>
<feature type="domain" description="HD-GYP" evidence="2">
    <location>
        <begin position="223"/>
        <end position="418"/>
    </location>
</feature>
<accession>A0AAW4L7G8</accession>
<dbReference type="Proteomes" id="UP000811899">
    <property type="component" value="Unassembled WGS sequence"/>
</dbReference>
<dbReference type="EMBL" id="JAHCVJ010000004">
    <property type="protein sequence ID" value="MBT0664988.1"/>
    <property type="molecule type" value="Genomic_DNA"/>
</dbReference>
<keyword evidence="4" id="KW-1185">Reference proteome</keyword>
<dbReference type="InterPro" id="IPR037522">
    <property type="entry name" value="HD_GYP_dom"/>
</dbReference>
<dbReference type="PROSITE" id="PS51832">
    <property type="entry name" value="HD_GYP"/>
    <property type="match status" value="1"/>
</dbReference>
<feature type="transmembrane region" description="Helical" evidence="1">
    <location>
        <begin position="24"/>
        <end position="47"/>
    </location>
</feature>
<sequence length="434" mass="48899">MSEPFGHLVEGVCISMIENLHKWLITRLVLAWIVLSLLIGVLVNYFGNARLDNHVVNMAKTETASYRDAIVSYLKSPSQQSLAELNRRIQVEIEQDNLIAVEFYDAGSRKIAEAIKPSAREVEKKLPKHGTDFADKDGIICKKLMLDSDTYLRVFVPIMNGGGAKIGYLEGIYHAPRETISQIKQQIFWSLILVVLVIFATSLVLYPLIIRLNKRLLDYSRNLALTNIGMLKVLGSAIAKRDSDTNIHNYRVTLYSVRIGEKLGLANNQMKGLIKGAFLHDLGKIAISDAILLKPGKLTDEEFEVMKTHVRHGEDIIRNYDWLQDALDVVGGHHEKYDGSGYPNSLAQSNIPLNARIFAVADVFDALTSRRPYKEPFGYDVALEILRQSVGSHFDPDVARLFLDHAADMHAEICTDNEPLLHQKLELCIDQYFQ</sequence>
<dbReference type="Pfam" id="PF13487">
    <property type="entry name" value="HD_5"/>
    <property type="match status" value="1"/>
</dbReference>
<dbReference type="SMART" id="SM00471">
    <property type="entry name" value="HDc"/>
    <property type="match status" value="1"/>
</dbReference>
<dbReference type="InterPro" id="IPR052020">
    <property type="entry name" value="Cyclic_di-GMP/3'3'-cGAMP_PDE"/>
</dbReference>
<gene>
    <name evidence="3" type="ORF">KI809_11845</name>
</gene>
<keyword evidence="1" id="KW-1133">Transmembrane helix</keyword>
<keyword evidence="1" id="KW-0812">Transmembrane</keyword>
<evidence type="ECO:0000313" key="4">
    <source>
        <dbReference type="Proteomes" id="UP000811899"/>
    </source>
</evidence>
<comment type="caution">
    <text evidence="3">The sequence shown here is derived from an EMBL/GenBank/DDBJ whole genome shotgun (WGS) entry which is preliminary data.</text>
</comment>
<evidence type="ECO:0000313" key="3">
    <source>
        <dbReference type="EMBL" id="MBT0664988.1"/>
    </source>
</evidence>
<dbReference type="SUPFAM" id="SSF109604">
    <property type="entry name" value="HD-domain/PDEase-like"/>
    <property type="match status" value="1"/>
</dbReference>
<feature type="transmembrane region" description="Helical" evidence="1">
    <location>
        <begin position="187"/>
        <end position="209"/>
    </location>
</feature>
<evidence type="ECO:0000256" key="1">
    <source>
        <dbReference type="SAM" id="Phobius"/>
    </source>
</evidence>
<organism evidence="3 4">
    <name type="scientific">Geoanaerobacter pelophilus</name>
    <dbReference type="NCBI Taxonomy" id="60036"/>
    <lineage>
        <taxon>Bacteria</taxon>
        <taxon>Pseudomonadati</taxon>
        <taxon>Thermodesulfobacteriota</taxon>
        <taxon>Desulfuromonadia</taxon>
        <taxon>Geobacterales</taxon>
        <taxon>Geobacteraceae</taxon>
        <taxon>Geoanaerobacter</taxon>
    </lineage>
</organism>
<keyword evidence="1" id="KW-0472">Membrane</keyword>
<name>A0AAW4L7G8_9BACT</name>
<proteinExistence type="predicted"/>